<dbReference type="PANTHER" id="PTHR34319">
    <property type="entry name" value="MAJOR EXPORTED PROTEIN"/>
    <property type="match status" value="1"/>
</dbReference>
<dbReference type="InterPro" id="IPR036624">
    <property type="entry name" value="Hcp1-lik_sf"/>
</dbReference>
<dbReference type="PANTHER" id="PTHR34319:SF6">
    <property type="entry name" value="MAJOR EXPORTED PROTEIN"/>
    <property type="match status" value="1"/>
</dbReference>
<name>A0AAX2H9W5_9PSED</name>
<dbReference type="Proteomes" id="UP000219564">
    <property type="component" value="Unassembled WGS sequence"/>
</dbReference>
<dbReference type="InterPro" id="IPR052947">
    <property type="entry name" value="T6SS_Hcp1_domain"/>
</dbReference>
<dbReference type="NCBIfam" id="TIGR03344">
    <property type="entry name" value="VI_effect_Hcp1"/>
    <property type="match status" value="1"/>
</dbReference>
<accession>A0AAX2H9W5</accession>
<dbReference type="Pfam" id="PF05638">
    <property type="entry name" value="T6SS_HCP"/>
    <property type="match status" value="1"/>
</dbReference>
<organism evidence="1 2">
    <name type="scientific">Pseudomonas lundensis</name>
    <dbReference type="NCBI Taxonomy" id="86185"/>
    <lineage>
        <taxon>Bacteria</taxon>
        <taxon>Pseudomonadati</taxon>
        <taxon>Pseudomonadota</taxon>
        <taxon>Gammaproteobacteria</taxon>
        <taxon>Pseudomonadales</taxon>
        <taxon>Pseudomonadaceae</taxon>
        <taxon>Pseudomonas</taxon>
    </lineage>
</organism>
<dbReference type="AlphaFoldDB" id="A0AAX2H9W5"/>
<evidence type="ECO:0000313" key="2">
    <source>
        <dbReference type="Proteomes" id="UP000219564"/>
    </source>
</evidence>
<comment type="caution">
    <text evidence="1">The sequence shown here is derived from an EMBL/GenBank/DDBJ whole genome shotgun (WGS) entry which is preliminary data.</text>
</comment>
<dbReference type="Gene3D" id="2.30.110.20">
    <property type="entry name" value="Hcp1-like"/>
    <property type="match status" value="1"/>
</dbReference>
<protein>
    <submittedName>
        <fullName evidence="1">Major exported protein</fullName>
    </submittedName>
</protein>
<reference evidence="1 2" key="1">
    <citation type="submission" date="2017-08" db="EMBL/GenBank/DDBJ databases">
        <authorList>
            <person name="Chaillou S."/>
        </authorList>
    </citation>
    <scope>NUCLEOTIDE SEQUENCE [LARGE SCALE GENOMIC DNA]</scope>
    <source>
        <strain evidence="1 2">MFPA15A1205</strain>
    </source>
</reference>
<proteinExistence type="predicted"/>
<dbReference type="EMBL" id="OBKZ01000019">
    <property type="protein sequence ID" value="SOB53014.1"/>
    <property type="molecule type" value="Genomic_DNA"/>
</dbReference>
<dbReference type="SUPFAM" id="SSF141452">
    <property type="entry name" value="Hcp1-like"/>
    <property type="match status" value="1"/>
</dbReference>
<dbReference type="RefSeq" id="WP_047276958.1">
    <property type="nucleotide sequence ID" value="NZ_JAAQYE010000007.1"/>
</dbReference>
<evidence type="ECO:0000313" key="1">
    <source>
        <dbReference type="EMBL" id="SOB53014.1"/>
    </source>
</evidence>
<dbReference type="InterPro" id="IPR008514">
    <property type="entry name" value="T6SS_Hcp"/>
</dbReference>
<gene>
    <name evidence="1" type="primary">hcpC</name>
    <name evidence="1" type="ORF">PLUA15_260026</name>
</gene>
<sequence>MATPAYMSVTGTKQGLITAGAFTADSVGNTYQEGHEDQVMVQGFSHEVIIPRDPQSGQPTGQRVHKPVKITKVFDKSSPLLLAALTSGERLTEITIQWYRTSAAGTQEHYFTTKLEDAIIVDIKDYMHNCQDPSNSHFTHLEDVEFTYRKITWTHEVSGTSGSDDWRTPVAATAG</sequence>